<reference evidence="3" key="1">
    <citation type="journal article" date="2019" name="Int. J. Syst. Evol. Microbiol.">
        <title>The Global Catalogue of Microorganisms (GCM) 10K type strain sequencing project: providing services to taxonomists for standard genome sequencing and annotation.</title>
        <authorList>
            <consortium name="The Broad Institute Genomics Platform"/>
            <consortium name="The Broad Institute Genome Sequencing Center for Infectious Disease"/>
            <person name="Wu L."/>
            <person name="Ma J."/>
        </authorList>
    </citation>
    <scope>NUCLEOTIDE SEQUENCE [LARGE SCALE GENOMIC DNA]</scope>
    <source>
        <strain evidence="3">CGMCC 4.7177</strain>
    </source>
</reference>
<dbReference type="EMBL" id="JBHSFK010000023">
    <property type="protein sequence ID" value="MFC4504019.1"/>
    <property type="molecule type" value="Genomic_DNA"/>
</dbReference>
<dbReference type="CDD" id="cd05233">
    <property type="entry name" value="SDR_c"/>
    <property type="match status" value="1"/>
</dbReference>
<organism evidence="2 3">
    <name type="scientific">Streptomyces vulcanius</name>
    <dbReference type="NCBI Taxonomy" id="1441876"/>
    <lineage>
        <taxon>Bacteria</taxon>
        <taxon>Bacillati</taxon>
        <taxon>Actinomycetota</taxon>
        <taxon>Actinomycetes</taxon>
        <taxon>Kitasatosporales</taxon>
        <taxon>Streptomycetaceae</taxon>
        <taxon>Streptomyces</taxon>
    </lineage>
</organism>
<keyword evidence="3" id="KW-1185">Reference proteome</keyword>
<sequence>MRSEGDLEGRGVVVTGAGSRIGRASALGFAALGAKVLVTDRDGDAAIQVVKTITYAGGIARAVTGDPCDPRVVDEVVTTSVGTFGGLDVLVHNTGIPDRTTALADTDDPDDTEWHRVIAAGLTAPYLLTRAALPHMLARGHGAIVLTVSEAGLRGGAAGAACTAVAHGAVGLVKSLAARYREHGIRANAIATPIDAGIDPGRGDSCAEPAEQADAVLFLASGAAKKVNGVVLPVG</sequence>
<dbReference type="Gene3D" id="3.40.50.720">
    <property type="entry name" value="NAD(P)-binding Rossmann-like Domain"/>
    <property type="match status" value="1"/>
</dbReference>
<dbReference type="InterPro" id="IPR050259">
    <property type="entry name" value="SDR"/>
</dbReference>
<dbReference type="GO" id="GO:0016491">
    <property type="term" value="F:oxidoreductase activity"/>
    <property type="evidence" value="ECO:0007669"/>
    <property type="project" value="UniProtKB-KW"/>
</dbReference>
<comment type="caution">
    <text evidence="2">The sequence shown here is derived from an EMBL/GenBank/DDBJ whole genome shotgun (WGS) entry which is preliminary data.</text>
</comment>
<dbReference type="SUPFAM" id="SSF51735">
    <property type="entry name" value="NAD(P)-binding Rossmann-fold domains"/>
    <property type="match status" value="1"/>
</dbReference>
<proteinExistence type="inferred from homology"/>
<accession>A0ABV9AW44</accession>
<protein>
    <submittedName>
        <fullName evidence="2">SDR family NAD(P)-dependent oxidoreductase</fullName>
        <ecNumber evidence="2">1.1.1.-</ecNumber>
    </submittedName>
</protein>
<dbReference type="InterPro" id="IPR036291">
    <property type="entry name" value="NAD(P)-bd_dom_sf"/>
</dbReference>
<name>A0ABV9AW44_9ACTN</name>
<dbReference type="InterPro" id="IPR002347">
    <property type="entry name" value="SDR_fam"/>
</dbReference>
<dbReference type="PRINTS" id="PR00081">
    <property type="entry name" value="GDHRDH"/>
</dbReference>
<evidence type="ECO:0000313" key="3">
    <source>
        <dbReference type="Proteomes" id="UP001595839"/>
    </source>
</evidence>
<dbReference type="RefSeq" id="WP_381176074.1">
    <property type="nucleotide sequence ID" value="NZ_JBHSFK010000023.1"/>
</dbReference>
<dbReference type="PANTHER" id="PTHR42879:SF2">
    <property type="entry name" value="3-OXOACYL-[ACYL-CARRIER-PROTEIN] REDUCTASE FABG"/>
    <property type="match status" value="1"/>
</dbReference>
<gene>
    <name evidence="2" type="ORF">ACFPIH_31660</name>
</gene>
<keyword evidence="2" id="KW-0560">Oxidoreductase</keyword>
<dbReference type="Pfam" id="PF00106">
    <property type="entry name" value="adh_short"/>
    <property type="match status" value="1"/>
</dbReference>
<evidence type="ECO:0000313" key="2">
    <source>
        <dbReference type="EMBL" id="MFC4504019.1"/>
    </source>
</evidence>
<dbReference type="PANTHER" id="PTHR42879">
    <property type="entry name" value="3-OXOACYL-(ACYL-CARRIER-PROTEIN) REDUCTASE"/>
    <property type="match status" value="1"/>
</dbReference>
<comment type="similarity">
    <text evidence="1">Belongs to the short-chain dehydrogenases/reductases (SDR) family.</text>
</comment>
<dbReference type="Proteomes" id="UP001595839">
    <property type="component" value="Unassembled WGS sequence"/>
</dbReference>
<evidence type="ECO:0000256" key="1">
    <source>
        <dbReference type="ARBA" id="ARBA00006484"/>
    </source>
</evidence>
<dbReference type="EC" id="1.1.1.-" evidence="2"/>